<accession>A0A239DWM2</accession>
<dbReference type="Proteomes" id="UP000198432">
    <property type="component" value="Unassembled WGS sequence"/>
</dbReference>
<feature type="transmembrane region" description="Helical" evidence="1">
    <location>
        <begin position="35"/>
        <end position="55"/>
    </location>
</feature>
<evidence type="ECO:0000313" key="3">
    <source>
        <dbReference type="Proteomes" id="UP000198432"/>
    </source>
</evidence>
<gene>
    <name evidence="2" type="ORF">SAMN06296052_105132</name>
</gene>
<feature type="transmembrane region" description="Helical" evidence="1">
    <location>
        <begin position="67"/>
        <end position="89"/>
    </location>
</feature>
<proteinExistence type="predicted"/>
<organism evidence="2 3">
    <name type="scientific">Pontibacter ummariensis</name>
    <dbReference type="NCBI Taxonomy" id="1610492"/>
    <lineage>
        <taxon>Bacteria</taxon>
        <taxon>Pseudomonadati</taxon>
        <taxon>Bacteroidota</taxon>
        <taxon>Cytophagia</taxon>
        <taxon>Cytophagales</taxon>
        <taxon>Hymenobacteraceae</taxon>
        <taxon>Pontibacter</taxon>
    </lineage>
</organism>
<keyword evidence="3" id="KW-1185">Reference proteome</keyword>
<dbReference type="EMBL" id="FZOQ01000005">
    <property type="protein sequence ID" value="SNS36093.1"/>
    <property type="molecule type" value="Genomic_DNA"/>
</dbReference>
<protein>
    <submittedName>
        <fullName evidence="2">Uncharacterized protein</fullName>
    </submittedName>
</protein>
<keyword evidence="1" id="KW-1133">Transmembrane helix</keyword>
<evidence type="ECO:0000256" key="1">
    <source>
        <dbReference type="SAM" id="Phobius"/>
    </source>
</evidence>
<dbReference type="Pfam" id="PF13572">
    <property type="entry name" value="DUF4134"/>
    <property type="match status" value="1"/>
</dbReference>
<reference evidence="3" key="1">
    <citation type="submission" date="2017-06" db="EMBL/GenBank/DDBJ databases">
        <authorList>
            <person name="Varghese N."/>
            <person name="Submissions S."/>
        </authorList>
    </citation>
    <scope>NUCLEOTIDE SEQUENCE [LARGE SCALE GENOMIC DNA]</scope>
    <source>
        <strain evidence="3">NKM1</strain>
    </source>
</reference>
<name>A0A239DWM2_9BACT</name>
<dbReference type="AlphaFoldDB" id="A0A239DWM2"/>
<keyword evidence="1" id="KW-0812">Transmembrane</keyword>
<sequence>MALALLSAVQQGMAQGVSGIDAASSELTTYVDPIGTLIIVIGAIVGLVGGVRVFIKWNTGDQDVQKSLMGWLGSCVFLMLVGVVVKAFFGV</sequence>
<dbReference type="InterPro" id="IPR025408">
    <property type="entry name" value="DUF4134"/>
</dbReference>
<evidence type="ECO:0000313" key="2">
    <source>
        <dbReference type="EMBL" id="SNS36093.1"/>
    </source>
</evidence>
<keyword evidence="1" id="KW-0472">Membrane</keyword>